<keyword evidence="1" id="KW-0472">Membrane</keyword>
<evidence type="ECO:0000256" key="1">
    <source>
        <dbReference type="SAM" id="Phobius"/>
    </source>
</evidence>
<dbReference type="EMBL" id="GBXM01053098">
    <property type="protein sequence ID" value="JAH55479.1"/>
    <property type="molecule type" value="Transcribed_RNA"/>
</dbReference>
<accession>A0A0E9TP43</accession>
<keyword evidence="1" id="KW-1133">Transmembrane helix</keyword>
<keyword evidence="1" id="KW-0812">Transmembrane</keyword>
<dbReference type="AlphaFoldDB" id="A0A0E9TP43"/>
<protein>
    <submittedName>
        <fullName evidence="2">Uncharacterized protein</fullName>
    </submittedName>
</protein>
<reference evidence="2" key="2">
    <citation type="journal article" date="2015" name="Fish Shellfish Immunol.">
        <title>Early steps in the European eel (Anguilla anguilla)-Vibrio vulnificus interaction in the gills: Role of the RtxA13 toxin.</title>
        <authorList>
            <person name="Callol A."/>
            <person name="Pajuelo D."/>
            <person name="Ebbesson L."/>
            <person name="Teles M."/>
            <person name="MacKenzie S."/>
            <person name="Amaro C."/>
        </authorList>
    </citation>
    <scope>NUCLEOTIDE SEQUENCE</scope>
</reference>
<sequence>MCLVLTGLFCQLIFVCVCVCAFCLFIIPLIKSGEEF</sequence>
<organism evidence="2">
    <name type="scientific">Anguilla anguilla</name>
    <name type="common">European freshwater eel</name>
    <name type="synonym">Muraena anguilla</name>
    <dbReference type="NCBI Taxonomy" id="7936"/>
    <lineage>
        <taxon>Eukaryota</taxon>
        <taxon>Metazoa</taxon>
        <taxon>Chordata</taxon>
        <taxon>Craniata</taxon>
        <taxon>Vertebrata</taxon>
        <taxon>Euteleostomi</taxon>
        <taxon>Actinopterygii</taxon>
        <taxon>Neopterygii</taxon>
        <taxon>Teleostei</taxon>
        <taxon>Anguilliformes</taxon>
        <taxon>Anguillidae</taxon>
        <taxon>Anguilla</taxon>
    </lineage>
</organism>
<evidence type="ECO:0000313" key="2">
    <source>
        <dbReference type="EMBL" id="JAH55479.1"/>
    </source>
</evidence>
<feature type="transmembrane region" description="Helical" evidence="1">
    <location>
        <begin position="6"/>
        <end position="30"/>
    </location>
</feature>
<proteinExistence type="predicted"/>
<reference evidence="2" key="1">
    <citation type="submission" date="2014-11" db="EMBL/GenBank/DDBJ databases">
        <authorList>
            <person name="Amaro Gonzalez C."/>
        </authorList>
    </citation>
    <scope>NUCLEOTIDE SEQUENCE</scope>
</reference>
<name>A0A0E9TP43_ANGAN</name>